<feature type="transmembrane region" description="Helical" evidence="2">
    <location>
        <begin position="59"/>
        <end position="85"/>
    </location>
</feature>
<name>A0A6N2ZRW0_CLOBU</name>
<dbReference type="Gene3D" id="1.20.120.1220">
    <property type="match status" value="1"/>
</dbReference>
<feature type="transmembrane region" description="Helical" evidence="2">
    <location>
        <begin position="7"/>
        <end position="23"/>
    </location>
</feature>
<protein>
    <submittedName>
        <fullName evidence="4">Type IV leader peptidase family protein</fullName>
    </submittedName>
</protein>
<dbReference type="GO" id="GO:0006465">
    <property type="term" value="P:signal peptide processing"/>
    <property type="evidence" value="ECO:0007669"/>
    <property type="project" value="TreeGrafter"/>
</dbReference>
<keyword evidence="2" id="KW-1133">Transmembrane helix</keyword>
<feature type="transmembrane region" description="Helical" evidence="2">
    <location>
        <begin position="105"/>
        <end position="136"/>
    </location>
</feature>
<accession>A0A6N2ZRW0</accession>
<sequence length="168" mass="18236">MKKSKALMIVGAILTIISLIGLFKAFDDINLIVKGFFYALISIYASYKDTKEKIIPDKVHLMIIVISLIKINLIVAIIGFIIVPFPFFITTLLKGDGIGGGDIKFMAASGFLLGVKGGFIASIIGLTLAVVTNFIYYKIKNKDKNISFPLAPYLSIGCFLSFLITGGC</sequence>
<organism evidence="4">
    <name type="scientific">Clostridium butyricum</name>
    <dbReference type="NCBI Taxonomy" id="1492"/>
    <lineage>
        <taxon>Bacteria</taxon>
        <taxon>Bacillati</taxon>
        <taxon>Bacillota</taxon>
        <taxon>Clostridia</taxon>
        <taxon>Eubacteriales</taxon>
        <taxon>Clostridiaceae</taxon>
        <taxon>Clostridium</taxon>
    </lineage>
</organism>
<evidence type="ECO:0000259" key="3">
    <source>
        <dbReference type="Pfam" id="PF01478"/>
    </source>
</evidence>
<keyword evidence="2" id="KW-0472">Membrane</keyword>
<dbReference type="Pfam" id="PF01478">
    <property type="entry name" value="Peptidase_A24"/>
    <property type="match status" value="1"/>
</dbReference>
<feature type="domain" description="Prepilin type IV endopeptidase peptidase" evidence="3">
    <location>
        <begin position="37"/>
        <end position="131"/>
    </location>
</feature>
<reference evidence="4" key="1">
    <citation type="submission" date="2019-11" db="EMBL/GenBank/DDBJ databases">
        <authorList>
            <person name="Feng L."/>
        </authorList>
    </citation>
    <scope>NUCLEOTIDE SEQUENCE</scope>
    <source>
        <strain evidence="4">CButyricumLFYP62</strain>
    </source>
</reference>
<dbReference type="AlphaFoldDB" id="A0A6N2ZRW0"/>
<comment type="similarity">
    <text evidence="1">Belongs to the peptidase A24 family.</text>
</comment>
<evidence type="ECO:0000256" key="1">
    <source>
        <dbReference type="ARBA" id="ARBA00005801"/>
    </source>
</evidence>
<evidence type="ECO:0000256" key="2">
    <source>
        <dbReference type="SAM" id="Phobius"/>
    </source>
</evidence>
<feature type="transmembrane region" description="Helical" evidence="2">
    <location>
        <begin position="148"/>
        <end position="167"/>
    </location>
</feature>
<dbReference type="PANTHER" id="PTHR30487">
    <property type="entry name" value="TYPE 4 PREPILIN-LIKE PROTEINS LEADER PEPTIDE-PROCESSING ENZYME"/>
    <property type="match status" value="1"/>
</dbReference>
<keyword evidence="2" id="KW-0812">Transmembrane</keyword>
<evidence type="ECO:0000313" key="4">
    <source>
        <dbReference type="EMBL" id="VYT82121.1"/>
    </source>
</evidence>
<dbReference type="InterPro" id="IPR000045">
    <property type="entry name" value="Prepilin_IV_endopep_pep"/>
</dbReference>
<dbReference type="PANTHER" id="PTHR30487:SF0">
    <property type="entry name" value="PREPILIN LEADER PEPTIDASE_N-METHYLTRANSFERASE-RELATED"/>
    <property type="match status" value="1"/>
</dbReference>
<dbReference type="EMBL" id="CACRTU010000009">
    <property type="protein sequence ID" value="VYT82121.1"/>
    <property type="molecule type" value="Genomic_DNA"/>
</dbReference>
<gene>
    <name evidence="4" type="ORF">CBLFYP62_00825</name>
</gene>
<dbReference type="InterPro" id="IPR050882">
    <property type="entry name" value="Prepilin_peptidase/N-MTase"/>
</dbReference>
<dbReference type="GO" id="GO:0005886">
    <property type="term" value="C:plasma membrane"/>
    <property type="evidence" value="ECO:0007669"/>
    <property type="project" value="TreeGrafter"/>
</dbReference>
<feature type="transmembrane region" description="Helical" evidence="2">
    <location>
        <begin position="29"/>
        <end position="47"/>
    </location>
</feature>
<dbReference type="GO" id="GO:0004190">
    <property type="term" value="F:aspartic-type endopeptidase activity"/>
    <property type="evidence" value="ECO:0007669"/>
    <property type="project" value="InterPro"/>
</dbReference>
<dbReference type="RefSeq" id="WP_315673195.1">
    <property type="nucleotide sequence ID" value="NZ_CACRTU010000009.1"/>
</dbReference>
<proteinExistence type="inferred from homology"/>